<evidence type="ECO:0000259" key="2">
    <source>
        <dbReference type="PROSITE" id="PS50104"/>
    </source>
</evidence>
<dbReference type="InterPro" id="IPR035897">
    <property type="entry name" value="Toll_tir_struct_dom_sf"/>
</dbReference>
<dbReference type="Pfam" id="PF14516">
    <property type="entry name" value="AAA_35"/>
    <property type="match status" value="1"/>
</dbReference>
<feature type="compositionally biased region" description="Polar residues" evidence="1">
    <location>
        <begin position="72"/>
        <end position="84"/>
    </location>
</feature>
<gene>
    <name evidence="3" type="ORF">BECKLFY1418B_GA0070995_105410</name>
</gene>
<dbReference type="SUPFAM" id="SSF52200">
    <property type="entry name" value="Toll/Interleukin receptor TIR domain"/>
    <property type="match status" value="1"/>
</dbReference>
<protein>
    <submittedName>
        <fullName evidence="3">TIR domain-containing protein</fullName>
    </submittedName>
</protein>
<dbReference type="Gene3D" id="3.40.50.300">
    <property type="entry name" value="P-loop containing nucleotide triphosphate hydrolases"/>
    <property type="match status" value="1"/>
</dbReference>
<dbReference type="SUPFAM" id="SSF52540">
    <property type="entry name" value="P-loop containing nucleoside triphosphate hydrolases"/>
    <property type="match status" value="1"/>
</dbReference>
<feature type="domain" description="TIR" evidence="2">
    <location>
        <begin position="116"/>
        <end position="253"/>
    </location>
</feature>
<dbReference type="EMBL" id="CAADFF010000054">
    <property type="protein sequence ID" value="VFJ94145.1"/>
    <property type="molecule type" value="Genomic_DNA"/>
</dbReference>
<dbReference type="InterPro" id="IPR027417">
    <property type="entry name" value="P-loop_NTPase"/>
</dbReference>
<evidence type="ECO:0000313" key="3">
    <source>
        <dbReference type="EMBL" id="VFJ94145.1"/>
    </source>
</evidence>
<dbReference type="SMART" id="SM00255">
    <property type="entry name" value="TIR"/>
    <property type="match status" value="1"/>
</dbReference>
<dbReference type="InterPro" id="IPR000157">
    <property type="entry name" value="TIR_dom"/>
</dbReference>
<dbReference type="Pfam" id="PF13676">
    <property type="entry name" value="TIR_2"/>
    <property type="match status" value="1"/>
</dbReference>
<accession>A0A450UNP6</accession>
<dbReference type="AlphaFoldDB" id="A0A450UNP6"/>
<name>A0A450UNP6_9GAMM</name>
<reference evidence="3" key="1">
    <citation type="submission" date="2019-02" db="EMBL/GenBank/DDBJ databases">
        <authorList>
            <person name="Gruber-Vodicka R. H."/>
            <person name="Seah K. B. B."/>
        </authorList>
    </citation>
    <scope>NUCLEOTIDE SEQUENCE</scope>
    <source>
        <strain evidence="3">BECK_M7</strain>
    </source>
</reference>
<dbReference type="PROSITE" id="PS50104">
    <property type="entry name" value="TIR"/>
    <property type="match status" value="1"/>
</dbReference>
<dbReference type="GO" id="GO:0007165">
    <property type="term" value="P:signal transduction"/>
    <property type="evidence" value="ECO:0007669"/>
    <property type="project" value="InterPro"/>
</dbReference>
<organism evidence="3">
    <name type="scientific">Candidatus Kentrum sp. LFY</name>
    <dbReference type="NCBI Taxonomy" id="2126342"/>
    <lineage>
        <taxon>Bacteria</taxon>
        <taxon>Pseudomonadati</taxon>
        <taxon>Pseudomonadota</taxon>
        <taxon>Gammaproteobacteria</taxon>
        <taxon>Candidatus Kentrum</taxon>
    </lineage>
</organism>
<sequence>MSNPSEQSHVTSEPASGLESLRDFVASTFESITDFFSTPGLDNIITILGLIVGGTFAVRKYRQIQKKEKSDASTLSDTQTQSTKEIPPLNVDSKTKISHTQSHVGPPTHMPVPGQKSLRIALLYKRHAEPDETLLRLLEEQLTAAGHSVFIDRHLTIGVEWARQIDREIHQADAVIPLLSEKSAHSEMLLSELEIARQAAREQNGRPRILPLRIRDEGPLPNGLSSIVGRLQYSLWHGPKDDTRVVHELLGSLANPSDPNERPVELEMIGGAVPLNARFYVVRPTDRAFQDAVARRDTVVLIKGARQMGKTSLLVRGVHQARESGVRAVLTDFQKLTARELDDLTCFYIALGNMLADQLRIDVYPKDTWEDRRSPNANFEHWLRQEVLEKSDKPLLWAIDEADRLFDRDFGSEVFGLFRAWHNDRVLDPDGPWSRFTLAIAYATEAHLFIQDPNQSPFNIGTHITLSDFTRHQTADLNQRHGAPLREGAELLGFYRLLGGQPYLVRRGLNVLVEQRPSLDEFTTRAVQDDGPFGGHLRRMLMMLSRDAGLYDIVRGLLQEQPCPDFASFYRLRSAGVAAGESMEEAHLRCELYTLYLQKHLL</sequence>
<dbReference type="Gene3D" id="3.40.50.10140">
    <property type="entry name" value="Toll/interleukin-1 receptor homology (TIR) domain"/>
    <property type="match status" value="1"/>
</dbReference>
<proteinExistence type="predicted"/>
<evidence type="ECO:0000256" key="1">
    <source>
        <dbReference type="SAM" id="MobiDB-lite"/>
    </source>
</evidence>
<feature type="region of interest" description="Disordered" evidence="1">
    <location>
        <begin position="67"/>
        <end position="111"/>
    </location>
</feature>